<feature type="transmembrane region" description="Helical" evidence="6">
    <location>
        <begin position="50"/>
        <end position="69"/>
    </location>
</feature>
<keyword evidence="5 6" id="KW-0472">Membrane</keyword>
<dbReference type="Proteomes" id="UP000238007">
    <property type="component" value="Unassembled WGS sequence"/>
</dbReference>
<gene>
    <name evidence="7" type="ORF">CLV80_108100</name>
</gene>
<feature type="transmembrane region" description="Helical" evidence="6">
    <location>
        <begin position="27"/>
        <end position="44"/>
    </location>
</feature>
<protein>
    <submittedName>
        <fullName evidence="7">Branched-chain amino acid transport system permease protein</fullName>
    </submittedName>
</protein>
<feature type="transmembrane region" description="Helical" evidence="6">
    <location>
        <begin position="183"/>
        <end position="200"/>
    </location>
</feature>
<evidence type="ECO:0000313" key="7">
    <source>
        <dbReference type="EMBL" id="PRY76636.1"/>
    </source>
</evidence>
<feature type="transmembrane region" description="Helical" evidence="6">
    <location>
        <begin position="76"/>
        <end position="95"/>
    </location>
</feature>
<dbReference type="PANTHER" id="PTHR30482">
    <property type="entry name" value="HIGH-AFFINITY BRANCHED-CHAIN AMINO ACID TRANSPORT SYSTEM PERMEASE"/>
    <property type="match status" value="1"/>
</dbReference>
<evidence type="ECO:0000256" key="4">
    <source>
        <dbReference type="ARBA" id="ARBA00022989"/>
    </source>
</evidence>
<dbReference type="AlphaFoldDB" id="A0A2T0VXF1"/>
<keyword evidence="4 6" id="KW-1133">Transmembrane helix</keyword>
<feature type="transmembrane region" description="Helical" evidence="6">
    <location>
        <begin position="236"/>
        <end position="259"/>
    </location>
</feature>
<evidence type="ECO:0000256" key="5">
    <source>
        <dbReference type="ARBA" id="ARBA00023136"/>
    </source>
</evidence>
<evidence type="ECO:0000256" key="1">
    <source>
        <dbReference type="ARBA" id="ARBA00004651"/>
    </source>
</evidence>
<comment type="caution">
    <text evidence="7">The sequence shown here is derived from an EMBL/GenBank/DDBJ whole genome shotgun (WGS) entry which is preliminary data.</text>
</comment>
<dbReference type="InterPro" id="IPR043428">
    <property type="entry name" value="LivM-like"/>
</dbReference>
<evidence type="ECO:0000313" key="8">
    <source>
        <dbReference type="Proteomes" id="UP000238007"/>
    </source>
</evidence>
<keyword evidence="3 6" id="KW-0812">Transmembrane</keyword>
<sequence length="358" mass="39253">MFYREAGDFKTSYAEDNQTFPIKFDRYRYWLVLAVAYLVIPFMINDYWANAIFVPFLIYAIAAIGLNILTGYCGQVSLGTGGFMAVGAYACYKLMTAFPDVNIVFHILVSGGVTAMVGAAFGLPSLRIKGFYLAVATLAAQFFLVWLFNKVGWFYNYSASGQISAPERFVGPFAVTGPNAAPWAQYMICLVFVTVCAVVARNLTRGTLGRKLMAIRDMDIAAEIIGVNPLRTKLTAFAISSFFIGISGALFFAVYLGAVEVGEAFGIQKSFLVLFMVIIGGLGSIFGSFAGAAFLVLLPVALKFVGSDLMGWPTDLVSHLQLVIIGALIMFFLIKEPHGLAQLWRVTKEKLRLWPFPH</sequence>
<feature type="transmembrane region" description="Helical" evidence="6">
    <location>
        <begin position="101"/>
        <end position="123"/>
    </location>
</feature>
<dbReference type="GO" id="GO:0015658">
    <property type="term" value="F:branched-chain amino acid transmembrane transporter activity"/>
    <property type="evidence" value="ECO:0007669"/>
    <property type="project" value="InterPro"/>
</dbReference>
<feature type="transmembrane region" description="Helical" evidence="6">
    <location>
        <begin position="271"/>
        <end position="296"/>
    </location>
</feature>
<dbReference type="RefSeq" id="WP_106358282.1">
    <property type="nucleotide sequence ID" value="NZ_PVTP01000008.1"/>
</dbReference>
<dbReference type="Pfam" id="PF02653">
    <property type="entry name" value="BPD_transp_2"/>
    <property type="match status" value="1"/>
</dbReference>
<name>A0A2T0VXF1_9RHOB</name>
<dbReference type="OrthoDB" id="9814461at2"/>
<dbReference type="EMBL" id="PVTP01000008">
    <property type="protein sequence ID" value="PRY76636.1"/>
    <property type="molecule type" value="Genomic_DNA"/>
</dbReference>
<organism evidence="7 8">
    <name type="scientific">Yoonia maritima</name>
    <dbReference type="NCBI Taxonomy" id="1435347"/>
    <lineage>
        <taxon>Bacteria</taxon>
        <taxon>Pseudomonadati</taxon>
        <taxon>Pseudomonadota</taxon>
        <taxon>Alphaproteobacteria</taxon>
        <taxon>Rhodobacterales</taxon>
        <taxon>Paracoccaceae</taxon>
        <taxon>Yoonia</taxon>
    </lineage>
</organism>
<keyword evidence="2" id="KW-1003">Cell membrane</keyword>
<dbReference type="InterPro" id="IPR001851">
    <property type="entry name" value="ABC_transp_permease"/>
</dbReference>
<evidence type="ECO:0000256" key="2">
    <source>
        <dbReference type="ARBA" id="ARBA00022475"/>
    </source>
</evidence>
<dbReference type="CDD" id="cd06581">
    <property type="entry name" value="TM_PBP1_LivM_like"/>
    <property type="match status" value="1"/>
</dbReference>
<reference evidence="7 8" key="1">
    <citation type="submission" date="2018-03" db="EMBL/GenBank/DDBJ databases">
        <title>Genomic Encyclopedia of Archaeal and Bacterial Type Strains, Phase II (KMG-II): from individual species to whole genera.</title>
        <authorList>
            <person name="Goeker M."/>
        </authorList>
    </citation>
    <scope>NUCLEOTIDE SEQUENCE [LARGE SCALE GENOMIC DNA]</scope>
    <source>
        <strain evidence="7 8">DSM 101533</strain>
    </source>
</reference>
<accession>A0A2T0VXF1</accession>
<comment type="subcellular location">
    <subcellularLocation>
        <location evidence="1">Cell membrane</location>
        <topology evidence="1">Multi-pass membrane protein</topology>
    </subcellularLocation>
</comment>
<dbReference type="PANTHER" id="PTHR30482:SF5">
    <property type="entry name" value="ABC TRANSPORTER PERMEASE PROTEIN"/>
    <property type="match status" value="1"/>
</dbReference>
<evidence type="ECO:0000256" key="3">
    <source>
        <dbReference type="ARBA" id="ARBA00022692"/>
    </source>
</evidence>
<keyword evidence="8" id="KW-1185">Reference proteome</keyword>
<evidence type="ECO:0000256" key="6">
    <source>
        <dbReference type="SAM" id="Phobius"/>
    </source>
</evidence>
<dbReference type="GO" id="GO:0005886">
    <property type="term" value="C:plasma membrane"/>
    <property type="evidence" value="ECO:0007669"/>
    <property type="project" value="UniProtKB-SubCell"/>
</dbReference>
<feature type="transmembrane region" description="Helical" evidence="6">
    <location>
        <begin position="130"/>
        <end position="148"/>
    </location>
</feature>
<feature type="transmembrane region" description="Helical" evidence="6">
    <location>
        <begin position="316"/>
        <end position="334"/>
    </location>
</feature>
<proteinExistence type="predicted"/>